<evidence type="ECO:0000256" key="1">
    <source>
        <dbReference type="ARBA" id="ARBA00004651"/>
    </source>
</evidence>
<evidence type="ECO:0000256" key="6">
    <source>
        <dbReference type="SAM" id="Phobius"/>
    </source>
</evidence>
<dbReference type="PANTHER" id="PTHR30250:SF11">
    <property type="entry name" value="O-ANTIGEN TRANSPORTER-RELATED"/>
    <property type="match status" value="1"/>
</dbReference>
<accession>A0A7X4GJW7</accession>
<feature type="transmembrane region" description="Helical" evidence="6">
    <location>
        <begin position="376"/>
        <end position="397"/>
    </location>
</feature>
<sequence>MIKRLVKNSSAVLGGQLISVGISFIQSVILARFFGPEQFGKWALLIASSSLIGNFLGFRTAEALTSFWIEAKEDGDTAAAQRYLSSSLLVEFITKLISGVVSFIVGVALLGALDASADIIAAAALIGLFRFLSFADAAWVSLMRDAKRIYSLSFVPVMQISLQMVLVTSLVWGFSGRLFLAALGYVLSQAVSLVVKLNQLRDVSKNMHVHVLRRPHLGLLRRDQAPAYWRMMVAGYFTSCLSSLMKEGDTLVVGLVASDSSVGFYRLARSLVSIVQLANQAIATLILQDFSALRREGPAAILAVVRRIAVPFAVIVMFSCLLLALALPHVITFVYGSAYLGAVLPFRILLVGTAISTSLFWVTPALVALREMRAMLTINIVNFTLFVIAMAVGIHYLRGVGPAVATSAAWAFGYGASLFWLLFVIWRERGFDERRRSC</sequence>
<dbReference type="EMBL" id="WVTD01000017">
    <property type="protein sequence ID" value="MYL99556.1"/>
    <property type="molecule type" value="Genomic_DNA"/>
</dbReference>
<dbReference type="Pfam" id="PF01943">
    <property type="entry name" value="Polysacc_synt"/>
    <property type="match status" value="1"/>
</dbReference>
<feature type="transmembrane region" description="Helical" evidence="6">
    <location>
        <begin position="39"/>
        <end position="58"/>
    </location>
</feature>
<feature type="transmembrane region" description="Helical" evidence="6">
    <location>
        <begin position="119"/>
        <end position="142"/>
    </location>
</feature>
<feature type="transmembrane region" description="Helical" evidence="6">
    <location>
        <begin position="178"/>
        <end position="197"/>
    </location>
</feature>
<keyword evidence="3 6" id="KW-0812">Transmembrane</keyword>
<feature type="transmembrane region" description="Helical" evidence="6">
    <location>
        <begin position="348"/>
        <end position="369"/>
    </location>
</feature>
<dbReference type="Proteomes" id="UP000465810">
    <property type="component" value="Unassembled WGS sequence"/>
</dbReference>
<dbReference type="InterPro" id="IPR050833">
    <property type="entry name" value="Poly_Biosynth_Transport"/>
</dbReference>
<keyword evidence="8" id="KW-1185">Reference proteome</keyword>
<dbReference type="GO" id="GO:0005886">
    <property type="term" value="C:plasma membrane"/>
    <property type="evidence" value="ECO:0007669"/>
    <property type="project" value="UniProtKB-SubCell"/>
</dbReference>
<feature type="transmembrane region" description="Helical" evidence="6">
    <location>
        <begin position="308"/>
        <end position="336"/>
    </location>
</feature>
<evidence type="ECO:0000256" key="2">
    <source>
        <dbReference type="ARBA" id="ARBA00022475"/>
    </source>
</evidence>
<evidence type="ECO:0000256" key="4">
    <source>
        <dbReference type="ARBA" id="ARBA00022989"/>
    </source>
</evidence>
<feature type="transmembrane region" description="Helical" evidence="6">
    <location>
        <begin position="92"/>
        <end position="113"/>
    </location>
</feature>
<organism evidence="7 8">
    <name type="scientific">Novosphingobium silvae</name>
    <dbReference type="NCBI Taxonomy" id="2692619"/>
    <lineage>
        <taxon>Bacteria</taxon>
        <taxon>Pseudomonadati</taxon>
        <taxon>Pseudomonadota</taxon>
        <taxon>Alphaproteobacteria</taxon>
        <taxon>Sphingomonadales</taxon>
        <taxon>Sphingomonadaceae</taxon>
        <taxon>Novosphingobium</taxon>
    </lineage>
</organism>
<feature type="transmembrane region" description="Helical" evidence="6">
    <location>
        <begin position="149"/>
        <end position="172"/>
    </location>
</feature>
<dbReference type="AlphaFoldDB" id="A0A7X4GJW7"/>
<feature type="transmembrane region" description="Helical" evidence="6">
    <location>
        <begin position="403"/>
        <end position="426"/>
    </location>
</feature>
<name>A0A7X4GJW7_9SPHN</name>
<comment type="caution">
    <text evidence="7">The sequence shown here is derived from an EMBL/GenBank/DDBJ whole genome shotgun (WGS) entry which is preliminary data.</text>
</comment>
<keyword evidence="5 6" id="KW-0472">Membrane</keyword>
<gene>
    <name evidence="7" type="ORF">GR702_17470</name>
</gene>
<proteinExistence type="predicted"/>
<feature type="transmembrane region" description="Helical" evidence="6">
    <location>
        <begin position="12"/>
        <end position="33"/>
    </location>
</feature>
<keyword evidence="2" id="KW-1003">Cell membrane</keyword>
<comment type="subcellular location">
    <subcellularLocation>
        <location evidence="1">Cell membrane</location>
        <topology evidence="1">Multi-pass membrane protein</topology>
    </subcellularLocation>
</comment>
<dbReference type="RefSeq" id="WP_160987001.1">
    <property type="nucleotide sequence ID" value="NZ_WVTD01000017.1"/>
</dbReference>
<evidence type="ECO:0000256" key="3">
    <source>
        <dbReference type="ARBA" id="ARBA00022692"/>
    </source>
</evidence>
<evidence type="ECO:0000256" key="5">
    <source>
        <dbReference type="ARBA" id="ARBA00023136"/>
    </source>
</evidence>
<protein>
    <submittedName>
        <fullName evidence="7">Oligosaccharide flippase family protein</fullName>
    </submittedName>
</protein>
<dbReference type="InterPro" id="IPR002797">
    <property type="entry name" value="Polysacc_synth"/>
</dbReference>
<dbReference type="PANTHER" id="PTHR30250">
    <property type="entry name" value="PST FAMILY PREDICTED COLANIC ACID TRANSPORTER"/>
    <property type="match status" value="1"/>
</dbReference>
<keyword evidence="4 6" id="KW-1133">Transmembrane helix</keyword>
<evidence type="ECO:0000313" key="8">
    <source>
        <dbReference type="Proteomes" id="UP000465810"/>
    </source>
</evidence>
<reference evidence="7 8" key="1">
    <citation type="submission" date="2019-12" db="EMBL/GenBank/DDBJ databases">
        <authorList>
            <person name="Feng G."/>
            <person name="Zhu H."/>
        </authorList>
    </citation>
    <scope>NUCLEOTIDE SEQUENCE [LARGE SCALE GENOMIC DNA]</scope>
    <source>
        <strain evidence="7 8">FGD1</strain>
    </source>
</reference>
<evidence type="ECO:0000313" key="7">
    <source>
        <dbReference type="EMBL" id="MYL99556.1"/>
    </source>
</evidence>